<gene>
    <name evidence="5" type="ORF">PCAL00307_LOCUS18551</name>
    <name evidence="6" type="ORF">PECAL_2P29180</name>
</gene>
<keyword evidence="1" id="KW-0677">Repeat</keyword>
<dbReference type="EMBL" id="CAKKNE010000002">
    <property type="protein sequence ID" value="CAH0369780.1"/>
    <property type="molecule type" value="Genomic_DNA"/>
</dbReference>
<dbReference type="Pfam" id="PF00023">
    <property type="entry name" value="Ank"/>
    <property type="match status" value="1"/>
</dbReference>
<dbReference type="InterPro" id="IPR036770">
    <property type="entry name" value="Ankyrin_rpt-contain_sf"/>
</dbReference>
<dbReference type="PROSITE" id="PS50088">
    <property type="entry name" value="ANK_REPEAT"/>
    <property type="match status" value="2"/>
</dbReference>
<sequence>MDRQAAADFWQRPPPPPEPTHSRIYGGRSAGLPGTNSYWDNEAQRDLTPPPQKLYHSETEQFLRCVEAVVSASDAETATLCSSLPDGAASRDVWQPVGDMSHDATKAWYNERPLQNAPQLPRDATTRLGISHARRKGLAVVPCGGGEYRLPCTATPELSRLLATPQNSLLHIAACRGLVATVSTLLSKGAAPDSRNAAGETPRDVAHAAAAKRTASSNALSIVEKLMKAATPKKVEGRARPTWTDAWFAVRDAPDEEARAVLVECLGMDGNLERGYAAETVRPALSVEDKRNMKLMQDRATATTRARHLAARLAKRLEEPDRDAIQLKAALKLQRAYRARHRLKNDAAASQRARSHWATAARKSKALTGDAAARKMRDGREALVNRRRLGQREWYDFCGATVGFTLAHLAAARDKPLCLALLVKAGADPDGPAIAAIQKRDEVTPRTLARDANSRRCLAVLGESLDVPPPPPHPNRCPHLGGATMRSVLGPPPQFRKAAPRDVWYRTFDDVRDSPDEQAAQAIEAFAKNASGRWGLDARRLDGYGPDAARTLAHAAAARGKVRTIAALRDAGANLELRDVNGFTCFDLLARAAATTADFHSVAAAVGIQIPEVAPPPQKRDPRLAKDRCWQALVDALRDPERKEAACLPLAHALAGYGGADAFGRTAWHRPHGDSRTVVALASGRGFRKVMGMLGRTGVAARDTGELGVPGAGGLVAAR</sequence>
<keyword evidence="2 3" id="KW-0040">ANK repeat</keyword>
<organism evidence="5">
    <name type="scientific">Pelagomonas calceolata</name>
    <dbReference type="NCBI Taxonomy" id="35677"/>
    <lineage>
        <taxon>Eukaryota</taxon>
        <taxon>Sar</taxon>
        <taxon>Stramenopiles</taxon>
        <taxon>Ochrophyta</taxon>
        <taxon>Pelagophyceae</taxon>
        <taxon>Pelagomonadales</taxon>
        <taxon>Pelagomonadaceae</taxon>
        <taxon>Pelagomonas</taxon>
    </lineage>
</organism>
<name>A0A7S4A4C3_9STRA</name>
<dbReference type="PANTHER" id="PTHR24189">
    <property type="entry name" value="MYOTROPHIN"/>
    <property type="match status" value="1"/>
</dbReference>
<protein>
    <submittedName>
        <fullName evidence="5">Uncharacterized protein</fullName>
    </submittedName>
</protein>
<evidence type="ECO:0000313" key="5">
    <source>
        <dbReference type="EMBL" id="CAE0703104.1"/>
    </source>
</evidence>
<dbReference type="Gene3D" id="1.25.40.20">
    <property type="entry name" value="Ankyrin repeat-containing domain"/>
    <property type="match status" value="2"/>
</dbReference>
<dbReference type="SUPFAM" id="SSF48403">
    <property type="entry name" value="Ankyrin repeat"/>
    <property type="match status" value="1"/>
</dbReference>
<proteinExistence type="predicted"/>
<dbReference type="AlphaFoldDB" id="A0A7S4A4C3"/>
<reference evidence="5" key="1">
    <citation type="submission" date="2021-01" db="EMBL/GenBank/DDBJ databases">
        <authorList>
            <person name="Corre E."/>
            <person name="Pelletier E."/>
            <person name="Niang G."/>
            <person name="Scheremetjew M."/>
            <person name="Finn R."/>
            <person name="Kale V."/>
            <person name="Holt S."/>
            <person name="Cochrane G."/>
            <person name="Meng A."/>
            <person name="Brown T."/>
            <person name="Cohen L."/>
        </authorList>
    </citation>
    <scope>NUCLEOTIDE SEQUENCE</scope>
    <source>
        <strain evidence="5">CCMP1756</strain>
    </source>
</reference>
<keyword evidence="7" id="KW-1185">Reference proteome</keyword>
<dbReference type="Proteomes" id="UP000789595">
    <property type="component" value="Unassembled WGS sequence"/>
</dbReference>
<feature type="region of interest" description="Disordered" evidence="4">
    <location>
        <begin position="344"/>
        <end position="373"/>
    </location>
</feature>
<feature type="region of interest" description="Disordered" evidence="4">
    <location>
        <begin position="1"/>
        <end position="50"/>
    </location>
</feature>
<dbReference type="EMBL" id="HBIW01021533">
    <property type="protein sequence ID" value="CAE0703104.1"/>
    <property type="molecule type" value="Transcribed_RNA"/>
</dbReference>
<evidence type="ECO:0000256" key="4">
    <source>
        <dbReference type="SAM" id="MobiDB-lite"/>
    </source>
</evidence>
<evidence type="ECO:0000313" key="7">
    <source>
        <dbReference type="Proteomes" id="UP000789595"/>
    </source>
</evidence>
<feature type="repeat" description="ANK" evidence="3">
    <location>
        <begin position="165"/>
        <end position="197"/>
    </location>
</feature>
<evidence type="ECO:0000256" key="3">
    <source>
        <dbReference type="PROSITE-ProRule" id="PRU00023"/>
    </source>
</evidence>
<dbReference type="OrthoDB" id="10665254at2759"/>
<evidence type="ECO:0000313" key="6">
    <source>
        <dbReference type="EMBL" id="CAH0369780.1"/>
    </source>
</evidence>
<feature type="repeat" description="ANK" evidence="3">
    <location>
        <begin position="548"/>
        <end position="580"/>
    </location>
</feature>
<reference evidence="6" key="2">
    <citation type="submission" date="2021-11" db="EMBL/GenBank/DDBJ databases">
        <authorList>
            <consortium name="Genoscope - CEA"/>
            <person name="William W."/>
        </authorList>
    </citation>
    <scope>NUCLEOTIDE SEQUENCE</scope>
</reference>
<dbReference type="SMART" id="SM00248">
    <property type="entry name" value="ANK"/>
    <property type="match status" value="3"/>
</dbReference>
<evidence type="ECO:0000256" key="1">
    <source>
        <dbReference type="ARBA" id="ARBA00022737"/>
    </source>
</evidence>
<evidence type="ECO:0000256" key="2">
    <source>
        <dbReference type="ARBA" id="ARBA00023043"/>
    </source>
</evidence>
<dbReference type="InterPro" id="IPR050745">
    <property type="entry name" value="Multifunctional_regulatory"/>
</dbReference>
<dbReference type="InterPro" id="IPR002110">
    <property type="entry name" value="Ankyrin_rpt"/>
</dbReference>
<accession>A0A7S4A4C3</accession>